<dbReference type="Pfam" id="PF13704">
    <property type="entry name" value="Glyco_tranf_2_4"/>
    <property type="match status" value="1"/>
</dbReference>
<keyword evidence="3" id="KW-1185">Reference proteome</keyword>
<evidence type="ECO:0000259" key="1">
    <source>
        <dbReference type="Pfam" id="PF00535"/>
    </source>
</evidence>
<dbReference type="SUPFAM" id="SSF53448">
    <property type="entry name" value="Nucleotide-diphospho-sugar transferases"/>
    <property type="match status" value="3"/>
</dbReference>
<sequence length="1025" mass="115765">MILGIAAIFKNEHPYIIEWLAFHRLMGFDRFYIADNESDDGSSELLSALHHAGLITCLRFPTPKDSAPQLPAYNRLLNTYGRELDWLAFIDADEFIVPEPGWSVRDVLAPLSKDPQVGAIGMNWAVFGSSGQQKAGPELVTERFTQRALKSLGVNRHIKTLVKPGSCRFMKNPHKAALNNGQYVYADGTEMVFDAKHPEGMSARVSWDRLRVNHYVIKSYEEFKNRKQPRGRATTNVQRLDEFFSQHDLNDEACDWLKPWLPALSKEVDSILATLARHKGGSGLLPWLGRRGARLWSKVAPSPLFELQPVSHLLRVGGKYQWRVVGEDPGFRLKPLGGFREGWFMLSAQLQSSLARLEAKLYVDYGSGFVEAQAIVLPLTSGKLAKRVVYFKNKPLSIRFDPVEQVCFLSVEHFSLKRLTPGFARKLMHKKLTARGIAVNQGCSDRQWLQLYEQCFQPAGPRMSYDQWRSVHESPPLSAGEAAAIIASLPFRPVISVVMATYNISDAYLIAAIESVVGQSYPQWELCIADDASTAGHVRPLLEQYSKKDHRIKVCFREQNGHISAASNSALALVSGDYVGLLDHDDCLAPDALLSVVQTLNRQRSARVIYSDEDKIDESGQRSEPHFKPDWNRDLFYSHNYICHFTVLETSLIRAVGGFRTGVEGSQDYDLLLRCIAKVKDDEIVHIPSILYHWRAIQGSTALSGSEKRYTQKAGVAALKNFFEPVGRGILVDEHQLNNCYRVRWPVPEPKPLVSLIIPTRDGYEVLKQCVDSIYRLTRYPNFEVLIVNNQSCCPKTLAYFNELKENRLASIIDFDDEFNFSAMNNMAVNQARGSIVGLINNDIEILNEDWLEEMVSQAARPDIGCVGAKLYYPDGRIQHAGVILGIGGIAGHSHKYFGKQHYGYHSRLSLVQNYSAVTAAALLVRKDVYLEVGGLEPELKVAFNDVDFCLKVRDAGYRNLWTPFAEMIHHESVSRGFEDTPEKKARFSTEITWMQNRWGDKLQRDPCYNPNLTLTHEDFSFRAV</sequence>
<reference evidence="2 3" key="1">
    <citation type="submission" date="2021-05" db="EMBL/GenBank/DDBJ databases">
        <title>Shewanella sp. JM162201.</title>
        <authorList>
            <person name="Xu S."/>
            <person name="Li A."/>
        </authorList>
    </citation>
    <scope>NUCLEOTIDE SEQUENCE [LARGE SCALE GENOMIC DNA]</scope>
    <source>
        <strain evidence="2 3">JM162201</strain>
    </source>
</reference>
<dbReference type="PANTHER" id="PTHR43179">
    <property type="entry name" value="RHAMNOSYLTRANSFERASE WBBL"/>
    <property type="match status" value="1"/>
</dbReference>
<dbReference type="Proteomes" id="UP001195903">
    <property type="component" value="Unassembled WGS sequence"/>
</dbReference>
<dbReference type="EC" id="2.4.-.-" evidence="2"/>
<dbReference type="InterPro" id="IPR001173">
    <property type="entry name" value="Glyco_trans_2-like"/>
</dbReference>
<comment type="caution">
    <text evidence="2">The sequence shown here is derived from an EMBL/GenBank/DDBJ whole genome shotgun (WGS) entry which is preliminary data.</text>
</comment>
<proteinExistence type="predicted"/>
<organism evidence="2 3">
    <name type="scientific">Shewanella jiangmenensis</name>
    <dbReference type="NCBI Taxonomy" id="2837387"/>
    <lineage>
        <taxon>Bacteria</taxon>
        <taxon>Pseudomonadati</taxon>
        <taxon>Pseudomonadota</taxon>
        <taxon>Gammaproteobacteria</taxon>
        <taxon>Alteromonadales</taxon>
        <taxon>Shewanellaceae</taxon>
        <taxon>Shewanella</taxon>
    </lineage>
</organism>
<accession>A0ABS5V4G8</accession>
<evidence type="ECO:0000313" key="3">
    <source>
        <dbReference type="Proteomes" id="UP001195903"/>
    </source>
</evidence>
<feature type="domain" description="Glycosyltransferase 2-like" evidence="1">
    <location>
        <begin position="496"/>
        <end position="653"/>
    </location>
</feature>
<feature type="domain" description="Glycosyltransferase 2-like" evidence="1">
    <location>
        <begin position="755"/>
        <end position="877"/>
    </location>
</feature>
<dbReference type="Pfam" id="PF00535">
    <property type="entry name" value="Glycos_transf_2"/>
    <property type="match status" value="2"/>
</dbReference>
<gene>
    <name evidence="2" type="ORF">KJI95_12575</name>
</gene>
<dbReference type="EMBL" id="JAHEPS010000004">
    <property type="protein sequence ID" value="MBT1445356.1"/>
    <property type="molecule type" value="Genomic_DNA"/>
</dbReference>
<dbReference type="CDD" id="cd00761">
    <property type="entry name" value="Glyco_tranf_GTA_type"/>
    <property type="match status" value="1"/>
</dbReference>
<protein>
    <submittedName>
        <fullName evidence="2">Glycosyltransferase</fullName>
        <ecNumber evidence="2">2.4.-.-</ecNumber>
    </submittedName>
</protein>
<dbReference type="GO" id="GO:0016757">
    <property type="term" value="F:glycosyltransferase activity"/>
    <property type="evidence" value="ECO:0007669"/>
    <property type="project" value="UniProtKB-KW"/>
</dbReference>
<dbReference type="CDD" id="cd04184">
    <property type="entry name" value="GT2_RfbC_Mx_like"/>
    <property type="match status" value="1"/>
</dbReference>
<dbReference type="PANTHER" id="PTHR43179:SF7">
    <property type="entry name" value="RHAMNOSYLTRANSFERASE WBBL"/>
    <property type="match status" value="1"/>
</dbReference>
<dbReference type="CDD" id="cd04186">
    <property type="entry name" value="GT_2_like_c"/>
    <property type="match status" value="1"/>
</dbReference>
<dbReference type="InterPro" id="IPR029044">
    <property type="entry name" value="Nucleotide-diphossugar_trans"/>
</dbReference>
<dbReference type="RefSeq" id="WP_214507549.1">
    <property type="nucleotide sequence ID" value="NZ_JAHEPS010000004.1"/>
</dbReference>
<dbReference type="Gene3D" id="3.90.550.10">
    <property type="entry name" value="Spore Coat Polysaccharide Biosynthesis Protein SpsA, Chain A"/>
    <property type="match status" value="2"/>
</dbReference>
<keyword evidence="2" id="KW-0808">Transferase</keyword>
<keyword evidence="2" id="KW-0328">Glycosyltransferase</keyword>
<name>A0ABS5V4G8_9GAMM</name>
<evidence type="ECO:0000313" key="2">
    <source>
        <dbReference type="EMBL" id="MBT1445356.1"/>
    </source>
</evidence>